<sequence length="255" mass="29555">MQVLEEVRAIEFSDGGLLVKTLTSDEELRESYRLRHRVFAERLKWVPESSDRLEVDSYDPYSSTVGLFDEEQCLRGVFRMVSAAHPFMLEHEFRPCLLPGCEIRKEADTVEITRLALDPSLMDKGLSIRYMQVLYKGVYQWCLQNEARFLYMVVEKRFLRVLRGMGFTCDPISPAVSLPPAEALSIAAVLDWNRFEETCPQKQPEFFRWINMAMGQTTFEKSSFLALDPKVRVSRDGMQERQPIRLEANRKLVAA</sequence>
<dbReference type="GO" id="GO:0016740">
    <property type="term" value="F:transferase activity"/>
    <property type="evidence" value="ECO:0007669"/>
    <property type="project" value="UniProtKB-KW"/>
</dbReference>
<dbReference type="GO" id="GO:0007165">
    <property type="term" value="P:signal transduction"/>
    <property type="evidence" value="ECO:0007669"/>
    <property type="project" value="TreeGrafter"/>
</dbReference>
<dbReference type="InterPro" id="IPR016181">
    <property type="entry name" value="Acyl_CoA_acyltransferase"/>
</dbReference>
<dbReference type="RefSeq" id="WP_121988255.1">
    <property type="nucleotide sequence ID" value="NZ_OUNR01000001.1"/>
</dbReference>
<reference evidence="6" key="1">
    <citation type="submission" date="2018-04" db="EMBL/GenBank/DDBJ databases">
        <authorList>
            <person name="Lucker S."/>
            <person name="Sakoula D."/>
        </authorList>
    </citation>
    <scope>NUCLEOTIDE SEQUENCE [LARGE SCALE GENOMIC DNA]</scope>
</reference>
<protein>
    <submittedName>
        <fullName evidence="5">N-acyl-L-homoserine lactone synthase</fullName>
    </submittedName>
</protein>
<keyword evidence="3" id="KW-0949">S-adenosyl-L-methionine</keyword>
<dbReference type="PRINTS" id="PR01549">
    <property type="entry name" value="AUTOINDCRSYN"/>
</dbReference>
<dbReference type="PANTHER" id="PTHR39322">
    <property type="entry name" value="ACYL-HOMOSERINE-LACTONE SYNTHASE"/>
    <property type="match status" value="1"/>
</dbReference>
<evidence type="ECO:0000256" key="4">
    <source>
        <dbReference type="ARBA" id="ARBA00022929"/>
    </source>
</evidence>
<dbReference type="OrthoDB" id="187732at2"/>
<evidence type="ECO:0000256" key="1">
    <source>
        <dbReference type="ARBA" id="ARBA00022654"/>
    </source>
</evidence>
<keyword evidence="2" id="KW-0808">Transferase</keyword>
<proteinExistence type="predicted"/>
<dbReference type="SUPFAM" id="SSF55729">
    <property type="entry name" value="Acyl-CoA N-acyltransferases (Nat)"/>
    <property type="match status" value="1"/>
</dbReference>
<dbReference type="PANTHER" id="PTHR39322:SF1">
    <property type="entry name" value="ISOVALERYL-HOMOSERINE LACTONE SYNTHASE"/>
    <property type="match status" value="1"/>
</dbReference>
<gene>
    <name evidence="5" type="primary">aubI</name>
    <name evidence="5" type="ORF">NITLEN_10862</name>
</gene>
<evidence type="ECO:0000313" key="5">
    <source>
        <dbReference type="EMBL" id="SPP63776.1"/>
    </source>
</evidence>
<dbReference type="InParanoid" id="A0A330LA09"/>
<dbReference type="PROSITE" id="PS51187">
    <property type="entry name" value="AUTOINDUCER_SYNTH_2"/>
    <property type="match status" value="1"/>
</dbReference>
<keyword evidence="6" id="KW-1185">Reference proteome</keyword>
<evidence type="ECO:0000313" key="6">
    <source>
        <dbReference type="Proteomes" id="UP000248168"/>
    </source>
</evidence>
<dbReference type="Pfam" id="PF00765">
    <property type="entry name" value="Autoind_synth"/>
    <property type="match status" value="1"/>
</dbReference>
<accession>A0A330LA09</accession>
<dbReference type="Proteomes" id="UP000248168">
    <property type="component" value="Unassembled WGS sequence"/>
</dbReference>
<dbReference type="GO" id="GO:0009372">
    <property type="term" value="P:quorum sensing"/>
    <property type="evidence" value="ECO:0007669"/>
    <property type="project" value="UniProtKB-KW"/>
</dbReference>
<evidence type="ECO:0000256" key="3">
    <source>
        <dbReference type="ARBA" id="ARBA00022691"/>
    </source>
</evidence>
<evidence type="ECO:0000256" key="2">
    <source>
        <dbReference type="ARBA" id="ARBA00022679"/>
    </source>
</evidence>
<keyword evidence="4" id="KW-0071">Autoinducer synthesis</keyword>
<organism evidence="5 6">
    <name type="scientific">Nitrospira lenta</name>
    <dbReference type="NCBI Taxonomy" id="1436998"/>
    <lineage>
        <taxon>Bacteria</taxon>
        <taxon>Pseudomonadati</taxon>
        <taxon>Nitrospirota</taxon>
        <taxon>Nitrospiria</taxon>
        <taxon>Nitrospirales</taxon>
        <taxon>Nitrospiraceae</taxon>
        <taxon>Nitrospira</taxon>
    </lineage>
</organism>
<dbReference type="Gene3D" id="3.40.630.30">
    <property type="match status" value="1"/>
</dbReference>
<dbReference type="InterPro" id="IPR001690">
    <property type="entry name" value="Autoind_synthase"/>
</dbReference>
<dbReference type="EMBL" id="OUNR01000001">
    <property type="protein sequence ID" value="SPP63776.1"/>
    <property type="molecule type" value="Genomic_DNA"/>
</dbReference>
<keyword evidence="1" id="KW-0673">Quorum sensing</keyword>
<dbReference type="AlphaFoldDB" id="A0A330LA09"/>
<name>A0A330LA09_9BACT</name>